<dbReference type="Gene3D" id="3.90.550.10">
    <property type="entry name" value="Spore Coat Polysaccharide Biosynthesis Protein SpsA, Chain A"/>
    <property type="match status" value="1"/>
</dbReference>
<dbReference type="InterPro" id="IPR029044">
    <property type="entry name" value="Nucleotide-diphossugar_trans"/>
</dbReference>
<dbReference type="EMBL" id="CP002062">
    <property type="protein sequence ID" value="ADJ16223.1"/>
    <property type="molecule type" value="Genomic_DNA"/>
</dbReference>
<name>D8J8H7_HALJB</name>
<evidence type="ECO:0000313" key="2">
    <source>
        <dbReference type="EMBL" id="ELY37298.1"/>
    </source>
</evidence>
<proteinExistence type="predicted"/>
<gene>
    <name evidence="1" type="ordered locus">HacjB3_14210</name>
    <name evidence="2" type="ORF">C497_09438</name>
</gene>
<dbReference type="AlphaFoldDB" id="D8J8H7"/>
<keyword evidence="4" id="KW-1185">Reference proteome</keyword>
<dbReference type="SUPFAM" id="SSF53448">
    <property type="entry name" value="Nucleotide-diphospho-sugar transferases"/>
    <property type="match status" value="1"/>
</dbReference>
<dbReference type="STRING" id="795797.HacjB3_14210"/>
<organism evidence="1 3">
    <name type="scientific">Halalkalicoccus jeotgali (strain DSM 18796 / CECT 7217 / JCM 14584 / KCTC 4019 / B3)</name>
    <dbReference type="NCBI Taxonomy" id="795797"/>
    <lineage>
        <taxon>Archaea</taxon>
        <taxon>Methanobacteriati</taxon>
        <taxon>Methanobacteriota</taxon>
        <taxon>Stenosarchaea group</taxon>
        <taxon>Halobacteria</taxon>
        <taxon>Halobacteriales</taxon>
        <taxon>Halococcaceae</taxon>
        <taxon>Halalkalicoccus</taxon>
    </lineage>
</organism>
<reference evidence="2 4" key="2">
    <citation type="journal article" date="2014" name="PLoS Genet.">
        <title>Phylogenetically driven sequencing of extremely halophilic archaea reveals strategies for static and dynamic osmo-response.</title>
        <authorList>
            <person name="Becker E.A."/>
            <person name="Seitzer P.M."/>
            <person name="Tritt A."/>
            <person name="Larsen D."/>
            <person name="Krusor M."/>
            <person name="Yao A.I."/>
            <person name="Wu D."/>
            <person name="Madern D."/>
            <person name="Eisen J.A."/>
            <person name="Darling A.E."/>
            <person name="Facciotti M.T."/>
        </authorList>
    </citation>
    <scope>NUCLEOTIDE SEQUENCE [LARGE SCALE GENOMIC DNA]</scope>
    <source>
        <strain evidence="2">B3</strain>
        <strain evidence="4">DSM 18796 / CECT 7217 / JCM 14584 / KCTC 4019 / B3</strain>
    </source>
</reference>
<dbReference type="eggNOG" id="arCOG04794">
    <property type="taxonomic scope" value="Archaea"/>
</dbReference>
<dbReference type="CAZy" id="GT81">
    <property type="family name" value="Glycosyltransferase Family 81"/>
</dbReference>
<dbReference type="Proteomes" id="UP000011645">
    <property type="component" value="Unassembled WGS sequence"/>
</dbReference>
<protein>
    <submittedName>
        <fullName evidence="1">Glycosyltransferase-like protein</fullName>
    </submittedName>
</protein>
<dbReference type="RefSeq" id="WP_008416274.1">
    <property type="nucleotide sequence ID" value="NC_014297.1"/>
</dbReference>
<evidence type="ECO:0000313" key="1">
    <source>
        <dbReference type="EMBL" id="ADJ16223.1"/>
    </source>
</evidence>
<dbReference type="HOGENOM" id="CLU_056498_0_0_2"/>
<dbReference type="GO" id="GO:0016740">
    <property type="term" value="F:transferase activity"/>
    <property type="evidence" value="ECO:0007669"/>
    <property type="project" value="UniProtKB-KW"/>
</dbReference>
<dbReference type="Proteomes" id="UP000000390">
    <property type="component" value="Chromosome"/>
</dbReference>
<reference evidence="1 3" key="1">
    <citation type="journal article" date="2010" name="J. Bacteriol.">
        <title>Complete genome sequence of Halalkalicoccus jeotgali B3(T), an extremely halophilic archaeon.</title>
        <authorList>
            <person name="Roh S.W."/>
            <person name="Nam Y.D."/>
            <person name="Nam S.H."/>
            <person name="Choi S.H."/>
            <person name="Park H.S."/>
            <person name="Bae J.W."/>
        </authorList>
    </citation>
    <scope>NUCLEOTIDE SEQUENCE [LARGE SCALE GENOMIC DNA]</scope>
    <source>
        <strain evidence="1">B3</strain>
        <strain evidence="3">DSM 18796 / CECT 7217 / JCM 14584 / KCTC 4019 / B3</strain>
    </source>
</reference>
<dbReference type="OrthoDB" id="123709at2157"/>
<evidence type="ECO:0000313" key="3">
    <source>
        <dbReference type="Proteomes" id="UP000000390"/>
    </source>
</evidence>
<dbReference type="GeneID" id="9420658"/>
<dbReference type="PATRIC" id="fig|795797.18.peg.2843"/>
<dbReference type="KEGG" id="hje:HacjB3_14210"/>
<sequence>MEYVQERIATVHDLTGRVPDAPVDRAAVVVPMTDREYAGLAPERTLSALEDVDPARVIVPIRAPADRVESFVAWLSGFDLPLTPLWCNAPAVEALLDGAGIDAPAGKGRDVWLGLGPAAREEFVALHDADVKNYDASQVPRLLAPLEEFDFAKGYYARVENDRLYGRLFRLFYEPLVAALAVRHPEPILEYLGAFRYALAGEMGFTSTVARRLRPEPAWGLETGLLGEAFGTAGFGGTVQVDLGVHEHDHRAVSGETGLAGMSEHVAGALFRVLDERGIDPEFETLAERYREVAERFLAGYAADAAFNGLAYDRAAERSQVDAYAEAISPAEGDDRLPAWADADLDPGAVLDASGRAIDAL</sequence>
<dbReference type="EMBL" id="AOHV01000026">
    <property type="protein sequence ID" value="ELY37298.1"/>
    <property type="molecule type" value="Genomic_DNA"/>
</dbReference>
<keyword evidence="2" id="KW-0808">Transferase</keyword>
<evidence type="ECO:0000313" key="4">
    <source>
        <dbReference type="Proteomes" id="UP000011645"/>
    </source>
</evidence>
<accession>D8J8H7</accession>